<gene>
    <name evidence="4" type="ORF">PF001_g28072</name>
</gene>
<evidence type="ECO:0000313" key="4">
    <source>
        <dbReference type="EMBL" id="KAE9272131.1"/>
    </source>
</evidence>
<dbReference type="SUPFAM" id="SSF57756">
    <property type="entry name" value="Retrovirus zinc finger-like domains"/>
    <property type="match status" value="1"/>
</dbReference>
<keyword evidence="1" id="KW-0863">Zinc-finger</keyword>
<evidence type="ECO:0000256" key="1">
    <source>
        <dbReference type="PROSITE-ProRule" id="PRU00047"/>
    </source>
</evidence>
<evidence type="ECO:0000259" key="3">
    <source>
        <dbReference type="PROSITE" id="PS50158"/>
    </source>
</evidence>
<dbReference type="Pfam" id="PF14223">
    <property type="entry name" value="Retrotran_gag_2"/>
    <property type="match status" value="1"/>
</dbReference>
<dbReference type="EMBL" id="QXGE01004057">
    <property type="protein sequence ID" value="KAE9272131.1"/>
    <property type="molecule type" value="Genomic_DNA"/>
</dbReference>
<accession>A0A6A4BBB6</accession>
<dbReference type="InterPro" id="IPR036875">
    <property type="entry name" value="Znf_CCHC_sf"/>
</dbReference>
<feature type="domain" description="CCHC-type" evidence="3">
    <location>
        <begin position="154"/>
        <end position="169"/>
    </location>
</feature>
<reference evidence="4 5" key="1">
    <citation type="submission" date="2018-08" db="EMBL/GenBank/DDBJ databases">
        <title>Genomic investigation of the strawberry pathogen Phytophthora fragariae indicates pathogenicity is determined by transcriptional variation in three key races.</title>
        <authorList>
            <person name="Adams T.M."/>
            <person name="Armitage A.D."/>
            <person name="Sobczyk M.K."/>
            <person name="Bates H.J."/>
            <person name="Dunwell J.M."/>
            <person name="Nellist C.F."/>
            <person name="Harrison R.J."/>
        </authorList>
    </citation>
    <scope>NUCLEOTIDE SEQUENCE [LARGE SCALE GENOMIC DNA]</scope>
    <source>
        <strain evidence="4 5">A4</strain>
    </source>
</reference>
<dbReference type="InterPro" id="IPR054722">
    <property type="entry name" value="PolX-like_BBD"/>
</dbReference>
<dbReference type="AlphaFoldDB" id="A0A6A4BBB6"/>
<evidence type="ECO:0000313" key="5">
    <source>
        <dbReference type="Proteomes" id="UP000437068"/>
    </source>
</evidence>
<dbReference type="InterPro" id="IPR025724">
    <property type="entry name" value="GAG-pre-integrase_dom"/>
</dbReference>
<keyword evidence="1" id="KW-0479">Metal-binding</keyword>
<dbReference type="SMART" id="SM00343">
    <property type="entry name" value="ZnF_C2HC"/>
    <property type="match status" value="1"/>
</dbReference>
<name>A0A6A4BBB6_9STRA</name>
<feature type="compositionally biased region" description="Basic and acidic residues" evidence="2">
    <location>
        <begin position="193"/>
        <end position="208"/>
    </location>
</feature>
<dbReference type="Pfam" id="PF22936">
    <property type="entry name" value="Pol_BBD"/>
    <property type="match status" value="1"/>
</dbReference>
<dbReference type="InterPro" id="IPR001878">
    <property type="entry name" value="Znf_CCHC"/>
</dbReference>
<dbReference type="GO" id="GO:0003676">
    <property type="term" value="F:nucleic acid binding"/>
    <property type="evidence" value="ECO:0007669"/>
    <property type="project" value="InterPro"/>
</dbReference>
<proteinExistence type="predicted"/>
<feature type="region of interest" description="Disordered" evidence="2">
    <location>
        <begin position="113"/>
        <end position="152"/>
    </location>
</feature>
<dbReference type="Pfam" id="PF13976">
    <property type="entry name" value="gag_pre-integrs"/>
    <property type="match status" value="1"/>
</dbReference>
<dbReference type="GO" id="GO:0008270">
    <property type="term" value="F:zinc ion binding"/>
    <property type="evidence" value="ECO:0007669"/>
    <property type="project" value="UniProtKB-KW"/>
</dbReference>
<organism evidence="4 5">
    <name type="scientific">Phytophthora fragariae</name>
    <dbReference type="NCBI Taxonomy" id="53985"/>
    <lineage>
        <taxon>Eukaryota</taxon>
        <taxon>Sar</taxon>
        <taxon>Stramenopiles</taxon>
        <taxon>Oomycota</taxon>
        <taxon>Peronosporomycetes</taxon>
        <taxon>Peronosporales</taxon>
        <taxon>Peronosporaceae</taxon>
        <taxon>Phytophthora</taxon>
    </lineage>
</organism>
<keyword evidence="1" id="KW-0862">Zinc</keyword>
<evidence type="ECO:0000256" key="2">
    <source>
        <dbReference type="SAM" id="MobiDB-lite"/>
    </source>
</evidence>
<dbReference type="Proteomes" id="UP000437068">
    <property type="component" value="Unassembled WGS sequence"/>
</dbReference>
<feature type="region of interest" description="Disordered" evidence="2">
    <location>
        <begin position="474"/>
        <end position="493"/>
    </location>
</feature>
<protein>
    <recommendedName>
        <fullName evidence="3">CCHC-type domain-containing protein</fullName>
    </recommendedName>
</protein>
<dbReference type="PROSITE" id="PS50158">
    <property type="entry name" value="ZF_CCHC"/>
    <property type="match status" value="1"/>
</dbReference>
<feature type="region of interest" description="Disordered" evidence="2">
    <location>
        <begin position="165"/>
        <end position="208"/>
    </location>
</feature>
<comment type="caution">
    <text evidence="4">The sequence shown here is derived from an EMBL/GenBank/DDBJ whole genome shotgun (WGS) entry which is preliminary data.</text>
</comment>
<sequence>MWAELCSLYEGKQSEAIKAYTTRRLETELWGMKLAPDGDVNLHLCKMFNVKTQLADLQHTIADSNMVDMLLSSLPDLPEFECLKSSIWYGADPSQYTPQKVRELILAAAARQREFRGKRGSKRGNQKGEGGKGADGKGANQQGKSNDSKKSRACFTCGSTKHLKANCPEQTNKQSDADDGEQKRRPRSNCTLLRDENPQTSPAHRDDDLGVVTGVAATEHEHAQVGTEPDGDREAEDVDASLEVNNGDTGAGEADEFLVGDEQAAAEAELSAEEEPRAAVDAGSWWYFDTASNSHVTGNRSDFVTFTEDTTALRSIRGVSPSIASRIAGVGTVQFVTEVDGEEVVTRVDDVFYVPGAEFGLFSPGLAHEQGFEFEFDSVTRNFTISWEGRPVVVATPTDAPWGFQSVYPSRGGDTRPEDQLLCNFTVADGVASLNLWHERLCHTCPQYLKTMVDKELVRGMIMTQRTQDTRVMRATSGSRRRRNTERSSIERRMSQTRRCMLIF</sequence>